<dbReference type="EMBL" id="JABBWD010000018">
    <property type="protein sequence ID" value="KAG1777916.1"/>
    <property type="molecule type" value="Genomic_DNA"/>
</dbReference>
<dbReference type="GO" id="GO:0004602">
    <property type="term" value="F:glutathione peroxidase activity"/>
    <property type="evidence" value="ECO:0007669"/>
    <property type="project" value="TreeGrafter"/>
</dbReference>
<dbReference type="PANTHER" id="PTHR10250">
    <property type="entry name" value="MICROSOMAL GLUTATHIONE S-TRANSFERASE"/>
    <property type="match status" value="1"/>
</dbReference>
<keyword evidence="3 5" id="KW-1133">Transmembrane helix</keyword>
<feature type="transmembrane region" description="Helical" evidence="5">
    <location>
        <begin position="88"/>
        <end position="108"/>
    </location>
</feature>
<evidence type="ECO:0000313" key="6">
    <source>
        <dbReference type="EMBL" id="KAG1777916.1"/>
    </source>
</evidence>
<dbReference type="InterPro" id="IPR050997">
    <property type="entry name" value="MAPEG"/>
</dbReference>
<evidence type="ECO:0000256" key="5">
    <source>
        <dbReference type="SAM" id="Phobius"/>
    </source>
</evidence>
<keyword evidence="7" id="KW-1185">Reference proteome</keyword>
<keyword evidence="2 5" id="KW-0812">Transmembrane</keyword>
<keyword evidence="4 5" id="KW-0472">Membrane</keyword>
<dbReference type="GO" id="GO:0005783">
    <property type="term" value="C:endoplasmic reticulum"/>
    <property type="evidence" value="ECO:0007669"/>
    <property type="project" value="TreeGrafter"/>
</dbReference>
<dbReference type="GO" id="GO:0005635">
    <property type="term" value="C:nuclear envelope"/>
    <property type="evidence" value="ECO:0007669"/>
    <property type="project" value="TreeGrafter"/>
</dbReference>
<name>A0A9P7D493_9AGAM</name>
<dbReference type="SUPFAM" id="SSF161084">
    <property type="entry name" value="MAPEG domain-like"/>
    <property type="match status" value="1"/>
</dbReference>
<dbReference type="Gene3D" id="1.20.120.550">
    <property type="entry name" value="Membrane associated eicosanoid/glutathione metabolism-like domain"/>
    <property type="match status" value="1"/>
</dbReference>
<comment type="subcellular location">
    <subcellularLocation>
        <location evidence="1">Membrane</location>
        <topology evidence="1">Multi-pass membrane protein</topology>
    </subcellularLocation>
</comment>
<dbReference type="GO" id="GO:0016020">
    <property type="term" value="C:membrane"/>
    <property type="evidence" value="ECO:0007669"/>
    <property type="project" value="UniProtKB-SubCell"/>
</dbReference>
<evidence type="ECO:0000313" key="7">
    <source>
        <dbReference type="Proteomes" id="UP000714275"/>
    </source>
</evidence>
<dbReference type="OrthoDB" id="410651at2759"/>
<dbReference type="GO" id="GO:0004364">
    <property type="term" value="F:glutathione transferase activity"/>
    <property type="evidence" value="ECO:0007669"/>
    <property type="project" value="TreeGrafter"/>
</dbReference>
<gene>
    <name evidence="6" type="ORF">EV702DRAFT_200675</name>
</gene>
<reference evidence="6" key="1">
    <citation type="journal article" date="2020" name="New Phytol.">
        <title>Comparative genomics reveals dynamic genome evolution in host specialist ectomycorrhizal fungi.</title>
        <authorList>
            <person name="Lofgren L.A."/>
            <person name="Nguyen N.H."/>
            <person name="Vilgalys R."/>
            <person name="Ruytinx J."/>
            <person name="Liao H.L."/>
            <person name="Branco S."/>
            <person name="Kuo A."/>
            <person name="LaButti K."/>
            <person name="Lipzen A."/>
            <person name="Andreopoulos W."/>
            <person name="Pangilinan J."/>
            <person name="Riley R."/>
            <person name="Hundley H."/>
            <person name="Na H."/>
            <person name="Barry K."/>
            <person name="Grigoriev I.V."/>
            <person name="Stajich J.E."/>
            <person name="Kennedy P.G."/>
        </authorList>
    </citation>
    <scope>NUCLEOTIDE SEQUENCE</scope>
    <source>
        <strain evidence="6">DOB743</strain>
    </source>
</reference>
<comment type="caution">
    <text evidence="6">The sequence shown here is derived from an EMBL/GenBank/DDBJ whole genome shotgun (WGS) entry which is preliminary data.</text>
</comment>
<organism evidence="6 7">
    <name type="scientific">Suillus placidus</name>
    <dbReference type="NCBI Taxonomy" id="48579"/>
    <lineage>
        <taxon>Eukaryota</taxon>
        <taxon>Fungi</taxon>
        <taxon>Dikarya</taxon>
        <taxon>Basidiomycota</taxon>
        <taxon>Agaricomycotina</taxon>
        <taxon>Agaricomycetes</taxon>
        <taxon>Agaricomycetidae</taxon>
        <taxon>Boletales</taxon>
        <taxon>Suillineae</taxon>
        <taxon>Suillaceae</taxon>
        <taxon>Suillus</taxon>
    </lineage>
</organism>
<dbReference type="PANTHER" id="PTHR10250:SF26">
    <property type="entry name" value="GLUTATHIONE S-TRANSFERASE 3, MITOCHONDRIAL"/>
    <property type="match status" value="1"/>
</dbReference>
<evidence type="ECO:0000256" key="4">
    <source>
        <dbReference type="ARBA" id="ARBA00023136"/>
    </source>
</evidence>
<dbReference type="AlphaFoldDB" id="A0A9P7D493"/>
<dbReference type="InterPro" id="IPR023352">
    <property type="entry name" value="MAPEG-like_dom_sf"/>
</dbReference>
<feature type="transmembrane region" description="Helical" evidence="5">
    <location>
        <begin position="12"/>
        <end position="28"/>
    </location>
</feature>
<feature type="transmembrane region" description="Helical" evidence="5">
    <location>
        <begin position="120"/>
        <end position="145"/>
    </location>
</feature>
<sequence length="146" mass="15928">MTLVLPDGYQYVAGSLLSAAWVIMWQILRINPARKAAGIPYPQLYAENAQLKDNPAALRYNCVQRCHQNTLESIPLILISTLITGLKYPYIAAATSFFWVLTRVAYTIGYSSGVPEKRAAGAVSGFLVLIGLLAAATVTIVQVCFF</sequence>
<evidence type="ECO:0000256" key="1">
    <source>
        <dbReference type="ARBA" id="ARBA00004141"/>
    </source>
</evidence>
<protein>
    <submittedName>
        <fullName evidence="6">Membrane-associated proteins in eicosanoid and glutathione metabolism</fullName>
    </submittedName>
</protein>
<accession>A0A9P7D493</accession>
<dbReference type="InterPro" id="IPR001129">
    <property type="entry name" value="Membr-assoc_MAPEG"/>
</dbReference>
<evidence type="ECO:0000256" key="2">
    <source>
        <dbReference type="ARBA" id="ARBA00022692"/>
    </source>
</evidence>
<proteinExistence type="predicted"/>
<evidence type="ECO:0000256" key="3">
    <source>
        <dbReference type="ARBA" id="ARBA00022989"/>
    </source>
</evidence>
<dbReference type="Proteomes" id="UP000714275">
    <property type="component" value="Unassembled WGS sequence"/>
</dbReference>
<dbReference type="Pfam" id="PF01124">
    <property type="entry name" value="MAPEG"/>
    <property type="match status" value="1"/>
</dbReference>